<proteinExistence type="predicted"/>
<evidence type="ECO:0000313" key="1">
    <source>
        <dbReference type="EMBL" id="PJK27792.1"/>
    </source>
</evidence>
<accession>A0A2M9FWF7</accession>
<keyword evidence="2" id="KW-1185">Reference proteome</keyword>
<dbReference type="EMBL" id="PHIG01000054">
    <property type="protein sequence ID" value="PJK27792.1"/>
    <property type="molecule type" value="Genomic_DNA"/>
</dbReference>
<dbReference type="InterPro" id="IPR037171">
    <property type="entry name" value="NagB/RpiA_transferase-like"/>
</dbReference>
<dbReference type="GO" id="GO:0008410">
    <property type="term" value="F:CoA-transferase activity"/>
    <property type="evidence" value="ECO:0007669"/>
    <property type="project" value="InterPro"/>
</dbReference>
<protein>
    <submittedName>
        <fullName evidence="1">CoA synthetase</fullName>
    </submittedName>
</protein>
<dbReference type="InterPro" id="IPR004165">
    <property type="entry name" value="CoA_trans_fam_I"/>
</dbReference>
<dbReference type="Proteomes" id="UP000229498">
    <property type="component" value="Unassembled WGS sequence"/>
</dbReference>
<dbReference type="OrthoDB" id="9777193at2"/>
<dbReference type="Pfam" id="PF01144">
    <property type="entry name" value="CoA_trans"/>
    <property type="match status" value="1"/>
</dbReference>
<dbReference type="Gene3D" id="3.40.1080.10">
    <property type="entry name" value="Glutaconate Coenzyme A-transferase"/>
    <property type="match status" value="1"/>
</dbReference>
<sequence length="278" mass="29312">MADAIRSSAEELAAMVPDGAQIAVPPDYSGVSMELTRALVRRGVKNLHLVCVPVTGLQGDMLIGAGAVSTIETSAVTLGEFGGAPRFQAALKAGTLKVKDATCPAVHAAIQAGQKGIPYMPLRGMIGSDILANRDDWLVQQNPFSADEDPIVLLPALRPDFAIFHGLKADRQGNVYLGIRRELFAMAGAAKQSLVTVEEIVEGNLLEDDATAAGTLSSIYVGGVAEARHGAWPLPFWNEYATDDAHMQGYVAAARSDEGFAEYLRAHVLGESAQAAAE</sequence>
<dbReference type="Gene3D" id="3.30.30.40">
    <property type="match status" value="1"/>
</dbReference>
<organism evidence="1 2">
    <name type="scientific">Minwuia thermotolerans</name>
    <dbReference type="NCBI Taxonomy" id="2056226"/>
    <lineage>
        <taxon>Bacteria</taxon>
        <taxon>Pseudomonadati</taxon>
        <taxon>Pseudomonadota</taxon>
        <taxon>Alphaproteobacteria</taxon>
        <taxon>Minwuiales</taxon>
        <taxon>Minwuiaceae</taxon>
        <taxon>Minwuia</taxon>
    </lineage>
</organism>
<dbReference type="RefSeq" id="WP_109795617.1">
    <property type="nucleotide sequence ID" value="NZ_PHIG01000054.1"/>
</dbReference>
<reference evidence="1 2" key="1">
    <citation type="submission" date="2017-11" db="EMBL/GenBank/DDBJ databases">
        <title>Draft genome sequence of Rhizobiales bacterium SY3-13.</title>
        <authorList>
            <person name="Sun C."/>
        </authorList>
    </citation>
    <scope>NUCLEOTIDE SEQUENCE [LARGE SCALE GENOMIC DNA]</scope>
    <source>
        <strain evidence="1 2">SY3-13</strain>
    </source>
</reference>
<dbReference type="AlphaFoldDB" id="A0A2M9FWF7"/>
<dbReference type="SMART" id="SM00882">
    <property type="entry name" value="CoA_trans"/>
    <property type="match status" value="1"/>
</dbReference>
<comment type="caution">
    <text evidence="1">The sequence shown here is derived from an EMBL/GenBank/DDBJ whole genome shotgun (WGS) entry which is preliminary data.</text>
</comment>
<gene>
    <name evidence="1" type="ORF">CVT23_20140</name>
</gene>
<name>A0A2M9FWF7_9PROT</name>
<dbReference type="SUPFAM" id="SSF100950">
    <property type="entry name" value="NagB/RpiA/CoA transferase-like"/>
    <property type="match status" value="1"/>
</dbReference>
<evidence type="ECO:0000313" key="2">
    <source>
        <dbReference type="Proteomes" id="UP000229498"/>
    </source>
</evidence>